<evidence type="ECO:0000256" key="10">
    <source>
        <dbReference type="ARBA" id="ARBA00023211"/>
    </source>
</evidence>
<dbReference type="PANTHER" id="PTHR15749:SF4">
    <property type="entry name" value="FANCONI-ASSOCIATED NUCLEASE 1"/>
    <property type="match status" value="1"/>
</dbReference>
<dbReference type="Gene3D" id="3.40.1350.10">
    <property type="match status" value="1"/>
</dbReference>
<dbReference type="GO" id="GO:0004528">
    <property type="term" value="F:phosphodiesterase I activity"/>
    <property type="evidence" value="ECO:0007669"/>
    <property type="project" value="UniProtKB-EC"/>
</dbReference>
<proteinExistence type="inferred from homology"/>
<evidence type="ECO:0000256" key="5">
    <source>
        <dbReference type="ARBA" id="ARBA00012029"/>
    </source>
</evidence>
<name>A0A841EW93_9BACT</name>
<evidence type="ECO:0000256" key="1">
    <source>
        <dbReference type="ARBA" id="ARBA00000983"/>
    </source>
</evidence>
<dbReference type="SMART" id="SM00990">
    <property type="entry name" value="VRR_NUC"/>
    <property type="match status" value="1"/>
</dbReference>
<evidence type="ECO:0000256" key="7">
    <source>
        <dbReference type="ARBA" id="ARBA00022723"/>
    </source>
</evidence>
<evidence type="ECO:0000256" key="3">
    <source>
        <dbReference type="ARBA" id="ARBA00001946"/>
    </source>
</evidence>
<reference evidence="12 13" key="1">
    <citation type="submission" date="2020-08" db="EMBL/GenBank/DDBJ databases">
        <title>Functional genomics of gut bacteria from endangered species of beetles.</title>
        <authorList>
            <person name="Carlos-Shanley C."/>
        </authorList>
    </citation>
    <scope>NUCLEOTIDE SEQUENCE [LARGE SCALE GENOMIC DNA]</scope>
    <source>
        <strain evidence="12 13">S00070</strain>
    </source>
</reference>
<comment type="catalytic activity">
    <reaction evidence="1">
        <text>Hydrolytically removes 5'-nucleotides successively from the 3'-hydroxy termini of 3'-hydroxy-terminated oligonucleotides.</text>
        <dbReference type="EC" id="3.1.4.1"/>
    </reaction>
</comment>
<dbReference type="InterPro" id="IPR049125">
    <property type="entry name" value="FAN1-like_WH"/>
</dbReference>
<comment type="caution">
    <text evidence="12">The sequence shown here is derived from an EMBL/GenBank/DDBJ whole genome shotgun (WGS) entry which is preliminary data.</text>
</comment>
<comment type="similarity">
    <text evidence="4">Belongs to the FAN1 family.</text>
</comment>
<dbReference type="GO" id="GO:0036297">
    <property type="term" value="P:interstrand cross-link repair"/>
    <property type="evidence" value="ECO:0007669"/>
    <property type="project" value="InterPro"/>
</dbReference>
<protein>
    <recommendedName>
        <fullName evidence="5">phosphodiesterase I</fullName>
        <ecNumber evidence="5">3.1.4.1</ecNumber>
    </recommendedName>
</protein>
<dbReference type="AlphaFoldDB" id="A0A841EW93"/>
<dbReference type="Pfam" id="PF21315">
    <property type="entry name" value="FAN1_HTH"/>
    <property type="match status" value="1"/>
</dbReference>
<organism evidence="12 13">
    <name type="scientific">Arcicella rosea</name>
    <dbReference type="NCBI Taxonomy" id="502909"/>
    <lineage>
        <taxon>Bacteria</taxon>
        <taxon>Pseudomonadati</taxon>
        <taxon>Bacteroidota</taxon>
        <taxon>Cytophagia</taxon>
        <taxon>Cytophagales</taxon>
        <taxon>Flectobacillaceae</taxon>
        <taxon>Arcicella</taxon>
    </lineage>
</organism>
<dbReference type="EMBL" id="JACHKT010000042">
    <property type="protein sequence ID" value="MBB6005343.1"/>
    <property type="molecule type" value="Genomic_DNA"/>
</dbReference>
<dbReference type="InterPro" id="IPR011856">
    <property type="entry name" value="tRNA_endonuc-like_dom_sf"/>
</dbReference>
<evidence type="ECO:0000259" key="11">
    <source>
        <dbReference type="SMART" id="SM00990"/>
    </source>
</evidence>
<evidence type="ECO:0000313" key="12">
    <source>
        <dbReference type="EMBL" id="MBB6005343.1"/>
    </source>
</evidence>
<keyword evidence="9" id="KW-0460">Magnesium</keyword>
<sequence>MAPEKIELPPKYYLEYFQYLLTFVQKKYQHILNENEQQFLSSFDALTEDEKCLFIRFANRTGSFFRTEKLKYAEIGNIPEVLNSLISKGFVEPLSSKHLHDAYEVLDIFNKSELIFLAKMLNLETRGKASLKKEEVLDWLLEVGNWEEIHFLLNEKDFSAIHAVQHSVVKVCFEEEVQLLKFLFFGTRHGDMSEFVTRDLGFQSYEKYDEDKMVAYFQTRQEVEDKLKVSLAREDFYLMQEAKIDYLEIFNWFMDWTETHRKELTEIAVPTFERFTLKVGAYLEKLKALDEALIVFRLTEQSPSRERQVRILDKLKNKEEAKALCELILAEPQNADEHYFAEDYLNRLEAALQKKKSKKAITQHLHGSESISIDLIWKRQVEMGVIDYYERHGKKATFTENHLWRSLFGLLFWDIIFDTDTLAIHHPLQRSPSDLFKPTFFEKRKERMEERLLMLEDIDATTIYIHNIFFEKYGITNPLVDWYGGLFPLILTLLGKLSPEQISLIMLEMARNLRENVRGFPDLMMWSDGEYCFVEVKSPTDSLSNQQLYWQRFFEKINVQSKVLRVEWQKPNLDEFL</sequence>
<accession>A0A841EW93</accession>
<dbReference type="InterPro" id="IPR014883">
    <property type="entry name" value="VRR_NUC"/>
</dbReference>
<keyword evidence="6" id="KW-0540">Nuclease</keyword>
<comment type="cofactor">
    <cofactor evidence="3">
        <name>Mg(2+)</name>
        <dbReference type="ChEBI" id="CHEBI:18420"/>
    </cofactor>
</comment>
<dbReference type="RefSeq" id="WP_184137083.1">
    <property type="nucleotide sequence ID" value="NZ_JACHKT010000042.1"/>
</dbReference>
<evidence type="ECO:0000256" key="4">
    <source>
        <dbReference type="ARBA" id="ARBA00005533"/>
    </source>
</evidence>
<evidence type="ECO:0000256" key="8">
    <source>
        <dbReference type="ARBA" id="ARBA00022801"/>
    </source>
</evidence>
<dbReference type="InterPro" id="IPR033315">
    <property type="entry name" value="Fan1-like"/>
</dbReference>
<evidence type="ECO:0000256" key="9">
    <source>
        <dbReference type="ARBA" id="ARBA00022842"/>
    </source>
</evidence>
<evidence type="ECO:0000256" key="6">
    <source>
        <dbReference type="ARBA" id="ARBA00022722"/>
    </source>
</evidence>
<keyword evidence="8" id="KW-0378">Hydrolase</keyword>
<dbReference type="GO" id="GO:0003676">
    <property type="term" value="F:nucleic acid binding"/>
    <property type="evidence" value="ECO:0007669"/>
    <property type="project" value="InterPro"/>
</dbReference>
<keyword evidence="13" id="KW-1185">Reference proteome</keyword>
<comment type="cofactor">
    <cofactor evidence="2">
        <name>Mn(2+)</name>
        <dbReference type="ChEBI" id="CHEBI:29035"/>
    </cofactor>
</comment>
<dbReference type="Pfam" id="PF08774">
    <property type="entry name" value="VRR_NUC"/>
    <property type="match status" value="1"/>
</dbReference>
<feature type="domain" description="VRR-NUC" evidence="11">
    <location>
        <begin position="458"/>
        <end position="568"/>
    </location>
</feature>
<dbReference type="Proteomes" id="UP000524404">
    <property type="component" value="Unassembled WGS sequence"/>
</dbReference>
<dbReference type="PANTHER" id="PTHR15749">
    <property type="entry name" value="FANCONI-ASSOCIATED NUCLEASE 1"/>
    <property type="match status" value="1"/>
</dbReference>
<evidence type="ECO:0000313" key="13">
    <source>
        <dbReference type="Proteomes" id="UP000524404"/>
    </source>
</evidence>
<dbReference type="EC" id="3.1.4.1" evidence="5"/>
<gene>
    <name evidence="12" type="ORF">HNP25_004017</name>
</gene>
<evidence type="ECO:0000256" key="2">
    <source>
        <dbReference type="ARBA" id="ARBA00001936"/>
    </source>
</evidence>
<dbReference type="GO" id="GO:0046872">
    <property type="term" value="F:metal ion binding"/>
    <property type="evidence" value="ECO:0007669"/>
    <property type="project" value="UniProtKB-KW"/>
</dbReference>
<keyword evidence="7" id="KW-0479">Metal-binding</keyword>
<keyword evidence="10" id="KW-0464">Manganese</keyword>